<organism evidence="2 3">
    <name type="scientific">Hypsibius exemplaris</name>
    <name type="common">Freshwater tardigrade</name>
    <dbReference type="NCBI Taxonomy" id="2072580"/>
    <lineage>
        <taxon>Eukaryota</taxon>
        <taxon>Metazoa</taxon>
        <taxon>Ecdysozoa</taxon>
        <taxon>Tardigrada</taxon>
        <taxon>Eutardigrada</taxon>
        <taxon>Parachela</taxon>
        <taxon>Hypsibioidea</taxon>
        <taxon>Hypsibiidae</taxon>
        <taxon>Hypsibius</taxon>
    </lineage>
</organism>
<evidence type="ECO:0000313" key="2">
    <source>
        <dbReference type="EMBL" id="OQV19051.1"/>
    </source>
</evidence>
<feature type="transmembrane region" description="Helical" evidence="1">
    <location>
        <begin position="115"/>
        <end position="138"/>
    </location>
</feature>
<sequence>MSCLFASCQAPIQATIRPAVWLPGIRNLHSRVEKWTVKQASPQEAYDDAVHALQKLEDKEFNGKMIVLAKTDRTRLFVQCHCFSRAQWLDVVEITFRDGGPGITLARAYSFSSGLLPLSIPPPIALLLNVVFFFVPFWDNGFNKTWLEMIRRNMDLEIISEEIV</sequence>
<protein>
    <submittedName>
        <fullName evidence="2">Uncharacterized protein</fullName>
    </submittedName>
</protein>
<keyword evidence="1" id="KW-1133">Transmembrane helix</keyword>
<dbReference type="AlphaFoldDB" id="A0A1W0WV17"/>
<keyword evidence="1" id="KW-0812">Transmembrane</keyword>
<dbReference type="EMBL" id="MTYJ01000043">
    <property type="protein sequence ID" value="OQV19051.1"/>
    <property type="molecule type" value="Genomic_DNA"/>
</dbReference>
<keyword evidence="1" id="KW-0472">Membrane</keyword>
<keyword evidence="3" id="KW-1185">Reference proteome</keyword>
<reference evidence="3" key="1">
    <citation type="submission" date="2017-01" db="EMBL/GenBank/DDBJ databases">
        <title>Comparative genomics of anhydrobiosis in the tardigrade Hypsibius dujardini.</title>
        <authorList>
            <person name="Yoshida Y."/>
            <person name="Koutsovoulos G."/>
            <person name="Laetsch D."/>
            <person name="Stevens L."/>
            <person name="Kumar S."/>
            <person name="Horikawa D."/>
            <person name="Ishino K."/>
            <person name="Komine S."/>
            <person name="Tomita M."/>
            <person name="Blaxter M."/>
            <person name="Arakawa K."/>
        </authorList>
    </citation>
    <scope>NUCLEOTIDE SEQUENCE [LARGE SCALE GENOMIC DNA]</scope>
    <source>
        <strain evidence="3">Z151</strain>
    </source>
</reference>
<proteinExistence type="predicted"/>
<dbReference type="Proteomes" id="UP000192578">
    <property type="component" value="Unassembled WGS sequence"/>
</dbReference>
<comment type="caution">
    <text evidence="2">The sequence shown here is derived from an EMBL/GenBank/DDBJ whole genome shotgun (WGS) entry which is preliminary data.</text>
</comment>
<evidence type="ECO:0000313" key="3">
    <source>
        <dbReference type="Proteomes" id="UP000192578"/>
    </source>
</evidence>
<gene>
    <name evidence="2" type="ORF">BV898_06905</name>
</gene>
<accession>A0A1W0WV17</accession>
<evidence type="ECO:0000256" key="1">
    <source>
        <dbReference type="SAM" id="Phobius"/>
    </source>
</evidence>
<name>A0A1W0WV17_HYPEX</name>
<dbReference type="OrthoDB" id="9993283at2759"/>